<name>A0ABN2T5A3_9ACTN</name>
<evidence type="ECO:0000313" key="3">
    <source>
        <dbReference type="Proteomes" id="UP001501585"/>
    </source>
</evidence>
<keyword evidence="1" id="KW-0732">Signal</keyword>
<organism evidence="2 3">
    <name type="scientific">Nocardiopsis rhodophaea</name>
    <dbReference type="NCBI Taxonomy" id="280238"/>
    <lineage>
        <taxon>Bacteria</taxon>
        <taxon>Bacillati</taxon>
        <taxon>Actinomycetota</taxon>
        <taxon>Actinomycetes</taxon>
        <taxon>Streptosporangiales</taxon>
        <taxon>Nocardiopsidaceae</taxon>
        <taxon>Nocardiopsis</taxon>
    </lineage>
</organism>
<feature type="signal peptide" evidence="1">
    <location>
        <begin position="1"/>
        <end position="25"/>
    </location>
</feature>
<feature type="chain" id="PRO_5045752091" description="Secreted protein" evidence="1">
    <location>
        <begin position="26"/>
        <end position="102"/>
    </location>
</feature>
<dbReference type="RefSeq" id="WP_344162628.1">
    <property type="nucleotide sequence ID" value="NZ_BAAAPC010000010.1"/>
</dbReference>
<accession>A0ABN2T5A3</accession>
<protein>
    <recommendedName>
        <fullName evidence="4">Secreted protein</fullName>
    </recommendedName>
</protein>
<evidence type="ECO:0000256" key="1">
    <source>
        <dbReference type="SAM" id="SignalP"/>
    </source>
</evidence>
<gene>
    <name evidence="2" type="ORF">GCM10009799_27640</name>
</gene>
<keyword evidence="3" id="KW-1185">Reference proteome</keyword>
<proteinExistence type="predicted"/>
<evidence type="ECO:0000313" key="2">
    <source>
        <dbReference type="EMBL" id="GAA1999037.1"/>
    </source>
</evidence>
<sequence>MQFSRIFGRTVALSFLAAGTAAVMAAPAGAEAADTTLQLSCAKGVSNGVAYASCAGHSGEEWRLRADCPWQPDRYSAWQRGDGNVSVGCFAGDARAAIIEYR</sequence>
<dbReference type="Proteomes" id="UP001501585">
    <property type="component" value="Unassembled WGS sequence"/>
</dbReference>
<comment type="caution">
    <text evidence="2">The sequence shown here is derived from an EMBL/GenBank/DDBJ whole genome shotgun (WGS) entry which is preliminary data.</text>
</comment>
<evidence type="ECO:0008006" key="4">
    <source>
        <dbReference type="Google" id="ProtNLM"/>
    </source>
</evidence>
<reference evidence="2 3" key="1">
    <citation type="journal article" date="2019" name="Int. J. Syst. Evol. Microbiol.">
        <title>The Global Catalogue of Microorganisms (GCM) 10K type strain sequencing project: providing services to taxonomists for standard genome sequencing and annotation.</title>
        <authorList>
            <consortium name="The Broad Institute Genomics Platform"/>
            <consortium name="The Broad Institute Genome Sequencing Center for Infectious Disease"/>
            <person name="Wu L."/>
            <person name="Ma J."/>
        </authorList>
    </citation>
    <scope>NUCLEOTIDE SEQUENCE [LARGE SCALE GENOMIC DNA]</scope>
    <source>
        <strain evidence="2 3">JCM 15313</strain>
    </source>
</reference>
<dbReference type="EMBL" id="BAAAPC010000010">
    <property type="protein sequence ID" value="GAA1999037.1"/>
    <property type="molecule type" value="Genomic_DNA"/>
</dbReference>